<evidence type="ECO:0000313" key="1">
    <source>
        <dbReference type="EMBL" id="NGM83185.1"/>
    </source>
</evidence>
<organism evidence="1 2">
    <name type="scientific">Paenibacillus apii</name>
    <dbReference type="NCBI Taxonomy" id="1850370"/>
    <lineage>
        <taxon>Bacteria</taxon>
        <taxon>Bacillati</taxon>
        <taxon>Bacillota</taxon>
        <taxon>Bacilli</taxon>
        <taxon>Bacillales</taxon>
        <taxon>Paenibacillaceae</taxon>
        <taxon>Paenibacillus</taxon>
    </lineage>
</organism>
<dbReference type="Proteomes" id="UP000480151">
    <property type="component" value="Unassembled WGS sequence"/>
</dbReference>
<reference evidence="1 2" key="1">
    <citation type="submission" date="2020-02" db="EMBL/GenBank/DDBJ databases">
        <authorList>
            <person name="Gao J."/>
            <person name="Sun J."/>
        </authorList>
    </citation>
    <scope>NUCLEOTIDE SEQUENCE [LARGE SCALE GENOMIC DNA]</scope>
    <source>
        <strain evidence="1 2">7124</strain>
    </source>
</reference>
<keyword evidence="2" id="KW-1185">Reference proteome</keyword>
<dbReference type="EMBL" id="JAAKGU010000005">
    <property type="protein sequence ID" value="NGM83185.1"/>
    <property type="molecule type" value="Genomic_DNA"/>
</dbReference>
<proteinExistence type="predicted"/>
<dbReference type="RefSeq" id="WP_165098378.1">
    <property type="nucleotide sequence ID" value="NZ_JAAKGU010000005.1"/>
</dbReference>
<protein>
    <submittedName>
        <fullName evidence="1">Uncharacterized protein</fullName>
    </submittedName>
</protein>
<dbReference type="AlphaFoldDB" id="A0A6M1PM09"/>
<evidence type="ECO:0000313" key="2">
    <source>
        <dbReference type="Proteomes" id="UP000480151"/>
    </source>
</evidence>
<comment type="caution">
    <text evidence="1">The sequence shown here is derived from an EMBL/GenBank/DDBJ whole genome shotgun (WGS) entry which is preliminary data.</text>
</comment>
<accession>A0A6M1PM09</accession>
<gene>
    <name evidence="1" type="ORF">G5B47_12250</name>
</gene>
<sequence>MLEIDSEILLRTYPVNRIHSKAEGHKTPFLPILKTAAGKSVIRLLILSAWEALLRLYGHGAGDSSGRERHSH</sequence>
<name>A0A6M1PM09_9BACL</name>